<protein>
    <submittedName>
        <fullName evidence="2">FRAS1-related extracellular matrix protein 2-like</fullName>
    </submittedName>
</protein>
<evidence type="ECO:0000313" key="1">
    <source>
        <dbReference type="Proteomes" id="UP000694941"/>
    </source>
</evidence>
<organism evidence="1 2">
    <name type="scientific">Limulus polyphemus</name>
    <name type="common">Atlantic horseshoe crab</name>
    <dbReference type="NCBI Taxonomy" id="6850"/>
    <lineage>
        <taxon>Eukaryota</taxon>
        <taxon>Metazoa</taxon>
        <taxon>Ecdysozoa</taxon>
        <taxon>Arthropoda</taxon>
        <taxon>Chelicerata</taxon>
        <taxon>Merostomata</taxon>
        <taxon>Xiphosura</taxon>
        <taxon>Limulidae</taxon>
        <taxon>Limulus</taxon>
    </lineage>
</organism>
<dbReference type="SUPFAM" id="SSF141072">
    <property type="entry name" value="CalX-like"/>
    <property type="match status" value="1"/>
</dbReference>
<dbReference type="Gene3D" id="2.60.40.2030">
    <property type="match status" value="1"/>
</dbReference>
<gene>
    <name evidence="2" type="primary">LOC111087151</name>
</gene>
<keyword evidence="1" id="KW-1185">Reference proteome</keyword>
<dbReference type="GeneID" id="111087151"/>
<sequence length="97" mass="10700">MMAVCSTESDTATGTIPTNVQSFSDFISRPESHKSVIRFNVGQDLNYCRLVIIDDSLFEEEESFNVRLSLPMGGQVGEQNETKIIIVPDKNDGMAAI</sequence>
<dbReference type="InterPro" id="IPR038081">
    <property type="entry name" value="CalX-like_sf"/>
</dbReference>
<evidence type="ECO:0000313" key="2">
    <source>
        <dbReference type="RefSeq" id="XP_022248497.1"/>
    </source>
</evidence>
<reference evidence="2" key="1">
    <citation type="submission" date="2025-08" db="UniProtKB">
        <authorList>
            <consortium name="RefSeq"/>
        </authorList>
    </citation>
    <scope>IDENTIFICATION</scope>
    <source>
        <tissue evidence="2">Muscle</tissue>
    </source>
</reference>
<dbReference type="RefSeq" id="XP_022248497.1">
    <property type="nucleotide sequence ID" value="XM_022392789.1"/>
</dbReference>
<proteinExistence type="predicted"/>
<name>A0ABM1SXZ1_LIMPO</name>
<accession>A0ABM1SXZ1</accession>
<dbReference type="Proteomes" id="UP000694941">
    <property type="component" value="Unplaced"/>
</dbReference>